<name>C8X4M4_DESRD</name>
<dbReference type="NCBIfam" id="NF038018">
    <property type="entry name" value="qmoC"/>
    <property type="match status" value="1"/>
</dbReference>
<dbReference type="InterPro" id="IPR051460">
    <property type="entry name" value="HdrC_iron-sulfur_subunit"/>
</dbReference>
<dbReference type="InterPro" id="IPR017896">
    <property type="entry name" value="4Fe4S_Fe-S-bd"/>
</dbReference>
<feature type="transmembrane region" description="Helical" evidence="11">
    <location>
        <begin position="244"/>
        <end position="266"/>
    </location>
</feature>
<dbReference type="Proteomes" id="UP000001052">
    <property type="component" value="Chromosome"/>
</dbReference>
<proteinExistence type="predicted"/>
<sequence>MSEPVKIQPDLDFIKELQEVGGDTLKKCYQCATCSVVCPLSPIDKPYPRKEMVWAQWGLRDKLLNDIDIWLCHNCGQCSDLCPRGAKPGDLLAGLRNMAYRKLVEPTILGKWMSSAKYLPQLIGIPAIIYLIIWIIRAGMLGTAFPLNEQGNVEYGVLFPGDYTIDTVFGLVALFVIYTFYKGIRKLIASFQDQPKTFVIGYEPKGIWASLWDTVKDEIVTHRKWKDCGEDSEADEQKFKGHLLTFYAFVALFIVTSVVAVTHWGGKIIPFLAPIGHTPMPLWHPVKILANVGAIALLVGLTYLTKRRLNQDPNKHASTFYDWYLLGVIWAVAVTGVLCELLRLAGVAGLAYPMYYLHLISVFMLIAYLPWSKLGHMVYRTAALAYARHIGRLPMASESQKKKIFVI</sequence>
<evidence type="ECO:0000256" key="1">
    <source>
        <dbReference type="ARBA" id="ARBA00004651"/>
    </source>
</evidence>
<feature type="domain" description="4Fe-4S ferredoxin-type" evidence="12">
    <location>
        <begin position="61"/>
        <end position="86"/>
    </location>
</feature>
<evidence type="ECO:0000256" key="6">
    <source>
        <dbReference type="ARBA" id="ARBA00022989"/>
    </source>
</evidence>
<protein>
    <submittedName>
        <fullName evidence="13">Quinone-interacting membrane-bound oxidoreductase, subunit C</fullName>
    </submittedName>
</protein>
<evidence type="ECO:0000259" key="12">
    <source>
        <dbReference type="PROSITE" id="PS51379"/>
    </source>
</evidence>
<dbReference type="KEGG" id="drt:Dret_1963"/>
<keyword evidence="5" id="KW-0479">Metal-binding</keyword>
<gene>
    <name evidence="13" type="primary">qmoC</name>
    <name evidence="13" type="ordered locus">Dret_1963</name>
</gene>
<dbReference type="HOGENOM" id="CLU_705340_0_0_7"/>
<dbReference type="SUPFAM" id="SSF103501">
    <property type="entry name" value="Respiratory nitrate reductase 1 gamma chain"/>
    <property type="match status" value="1"/>
</dbReference>
<keyword evidence="3" id="KW-0004">4Fe-4S</keyword>
<keyword evidence="4 11" id="KW-0812">Transmembrane</keyword>
<dbReference type="PROSITE" id="PS00198">
    <property type="entry name" value="4FE4S_FER_1"/>
    <property type="match status" value="1"/>
</dbReference>
<dbReference type="PROSITE" id="PS51379">
    <property type="entry name" value="4FE4S_FER_2"/>
    <property type="match status" value="2"/>
</dbReference>
<evidence type="ECO:0000256" key="11">
    <source>
        <dbReference type="SAM" id="Phobius"/>
    </source>
</evidence>
<dbReference type="Gene3D" id="1.20.950.20">
    <property type="entry name" value="Transmembrane di-heme cytochromes, Chain C"/>
    <property type="match status" value="1"/>
</dbReference>
<keyword evidence="8" id="KW-0408">Iron</keyword>
<dbReference type="Pfam" id="PF13183">
    <property type="entry name" value="Fer4_8"/>
    <property type="match status" value="1"/>
</dbReference>
<dbReference type="PANTHER" id="PTHR43255:SF1">
    <property type="entry name" value="IRON-SULFUR-BINDING OXIDOREDUCTASE FADF-RELATED"/>
    <property type="match status" value="1"/>
</dbReference>
<dbReference type="GO" id="GO:0005886">
    <property type="term" value="C:plasma membrane"/>
    <property type="evidence" value="ECO:0007669"/>
    <property type="project" value="UniProtKB-SubCell"/>
</dbReference>
<dbReference type="STRING" id="485915.Dret_1963"/>
<dbReference type="InterPro" id="IPR023234">
    <property type="entry name" value="NarG-like_domain"/>
</dbReference>
<keyword evidence="7" id="KW-0560">Oxidoreductase</keyword>
<evidence type="ECO:0000313" key="14">
    <source>
        <dbReference type="Proteomes" id="UP000001052"/>
    </source>
</evidence>
<accession>C8X4M4</accession>
<feature type="transmembrane region" description="Helical" evidence="11">
    <location>
        <begin position="286"/>
        <end position="304"/>
    </location>
</feature>
<feature type="transmembrane region" description="Helical" evidence="11">
    <location>
        <begin position="352"/>
        <end position="371"/>
    </location>
</feature>
<dbReference type="GO" id="GO:0051539">
    <property type="term" value="F:4 iron, 4 sulfur cluster binding"/>
    <property type="evidence" value="ECO:0007669"/>
    <property type="project" value="UniProtKB-KW"/>
</dbReference>
<evidence type="ECO:0000256" key="9">
    <source>
        <dbReference type="ARBA" id="ARBA00023014"/>
    </source>
</evidence>
<dbReference type="EMBL" id="CP001734">
    <property type="protein sequence ID" value="ACV69247.1"/>
    <property type="molecule type" value="Genomic_DNA"/>
</dbReference>
<dbReference type="Gene3D" id="1.10.1060.10">
    <property type="entry name" value="Alpha-helical ferredoxin"/>
    <property type="match status" value="1"/>
</dbReference>
<feature type="domain" description="4Fe-4S ferredoxin-type" evidence="12">
    <location>
        <begin position="18"/>
        <end position="48"/>
    </location>
</feature>
<keyword evidence="9" id="KW-0411">Iron-sulfur</keyword>
<organism evidence="13 14">
    <name type="scientific">Desulfohalobium retbaense (strain ATCC 49708 / DSM 5692 / JCM 16813 / HR100)</name>
    <dbReference type="NCBI Taxonomy" id="485915"/>
    <lineage>
        <taxon>Bacteria</taxon>
        <taxon>Pseudomonadati</taxon>
        <taxon>Thermodesulfobacteriota</taxon>
        <taxon>Desulfovibrionia</taxon>
        <taxon>Desulfovibrionales</taxon>
        <taxon>Desulfohalobiaceae</taxon>
        <taxon>Desulfohalobium</taxon>
    </lineage>
</organism>
<dbReference type="GO" id="GO:0046872">
    <property type="term" value="F:metal ion binding"/>
    <property type="evidence" value="ECO:0007669"/>
    <property type="project" value="UniProtKB-KW"/>
</dbReference>
<dbReference type="eggNOG" id="COG1150">
    <property type="taxonomic scope" value="Bacteria"/>
</dbReference>
<keyword evidence="14" id="KW-1185">Reference proteome</keyword>
<dbReference type="eggNOG" id="COG2181">
    <property type="taxonomic scope" value="Bacteria"/>
</dbReference>
<dbReference type="GO" id="GO:0016491">
    <property type="term" value="F:oxidoreductase activity"/>
    <property type="evidence" value="ECO:0007669"/>
    <property type="project" value="UniProtKB-KW"/>
</dbReference>
<feature type="transmembrane region" description="Helical" evidence="11">
    <location>
        <begin position="122"/>
        <end position="143"/>
    </location>
</feature>
<dbReference type="RefSeq" id="WP_015752390.1">
    <property type="nucleotide sequence ID" value="NC_013223.1"/>
</dbReference>
<comment type="subcellular location">
    <subcellularLocation>
        <location evidence="1">Cell membrane</location>
        <topology evidence="1">Multi-pass membrane protein</topology>
    </subcellularLocation>
</comment>
<evidence type="ECO:0000256" key="4">
    <source>
        <dbReference type="ARBA" id="ARBA00022692"/>
    </source>
</evidence>
<dbReference type="SUPFAM" id="SSF46548">
    <property type="entry name" value="alpha-helical ferredoxin"/>
    <property type="match status" value="1"/>
</dbReference>
<dbReference type="PANTHER" id="PTHR43255">
    <property type="entry name" value="IRON-SULFUR-BINDING OXIDOREDUCTASE FADF-RELATED-RELATED"/>
    <property type="match status" value="1"/>
</dbReference>
<reference evidence="13 14" key="2">
    <citation type="journal article" date="2010" name="Stand. Genomic Sci.">
        <title>Complete genome sequence of Desulfohalobium retbaense type strain (HR(100)).</title>
        <authorList>
            <person name="Spring S."/>
            <person name="Nolan M."/>
            <person name="Lapidus A."/>
            <person name="Glavina Del Rio T."/>
            <person name="Copeland A."/>
            <person name="Tice H."/>
            <person name="Cheng J.F."/>
            <person name="Lucas S."/>
            <person name="Land M."/>
            <person name="Chen F."/>
            <person name="Bruce D."/>
            <person name="Goodwin L."/>
            <person name="Pitluck S."/>
            <person name="Ivanova N."/>
            <person name="Mavromatis K."/>
            <person name="Mikhailova N."/>
            <person name="Pati A."/>
            <person name="Chen A."/>
            <person name="Palaniappan K."/>
            <person name="Hauser L."/>
            <person name="Chang Y.J."/>
            <person name="Jeffries C.D."/>
            <person name="Munk C."/>
            <person name="Kiss H."/>
            <person name="Chain P."/>
            <person name="Han C."/>
            <person name="Brettin T."/>
            <person name="Detter J.C."/>
            <person name="Schuler E."/>
            <person name="Goker M."/>
            <person name="Rohde M."/>
            <person name="Bristow J."/>
            <person name="Eisen J.A."/>
            <person name="Markowitz V."/>
            <person name="Hugenholtz P."/>
            <person name="Kyrpides N.C."/>
            <person name="Klenk H.P."/>
        </authorList>
    </citation>
    <scope>NUCLEOTIDE SEQUENCE [LARGE SCALE GENOMIC DNA]</scope>
    <source>
        <strain evidence="13 14">DSM 5692</strain>
    </source>
</reference>
<keyword evidence="2" id="KW-1003">Cell membrane</keyword>
<evidence type="ECO:0000313" key="13">
    <source>
        <dbReference type="EMBL" id="ACV69247.1"/>
    </source>
</evidence>
<dbReference type="AlphaFoldDB" id="C8X4M4"/>
<dbReference type="OrthoDB" id="9794954at2"/>
<dbReference type="InterPro" id="IPR009051">
    <property type="entry name" value="Helical_ferredxn"/>
</dbReference>
<dbReference type="Pfam" id="PF02665">
    <property type="entry name" value="Nitrate_red_gam"/>
    <property type="match status" value="1"/>
</dbReference>
<evidence type="ECO:0000256" key="2">
    <source>
        <dbReference type="ARBA" id="ARBA00022475"/>
    </source>
</evidence>
<keyword evidence="6 11" id="KW-1133">Transmembrane helix</keyword>
<dbReference type="InterPro" id="IPR036197">
    <property type="entry name" value="NarG-like_sf"/>
</dbReference>
<reference evidence="14" key="1">
    <citation type="submission" date="2009-09" db="EMBL/GenBank/DDBJ databases">
        <title>The complete chromosome of Desulfohalobium retbaense DSM 5692.</title>
        <authorList>
            <consortium name="US DOE Joint Genome Institute (JGI-PGF)"/>
            <person name="Lucas S."/>
            <person name="Copeland A."/>
            <person name="Lapidus A."/>
            <person name="Glavina del Rio T."/>
            <person name="Dalin E."/>
            <person name="Tice H."/>
            <person name="Bruce D."/>
            <person name="Goodwin L."/>
            <person name="Pitluck S."/>
            <person name="Kyrpides N."/>
            <person name="Mavromatis K."/>
            <person name="Ivanova N."/>
            <person name="Mikhailova N."/>
            <person name="Munk A.C."/>
            <person name="Brettin T."/>
            <person name="Detter J.C."/>
            <person name="Han C."/>
            <person name="Tapia R."/>
            <person name="Larimer F."/>
            <person name="Land M."/>
            <person name="Hauser L."/>
            <person name="Markowitz V."/>
            <person name="Cheng J.-F."/>
            <person name="Hugenholtz P."/>
            <person name="Woyke T."/>
            <person name="Wu D."/>
            <person name="Spring S."/>
            <person name="Klenk H.-P."/>
            <person name="Eisen J.A."/>
        </authorList>
    </citation>
    <scope>NUCLEOTIDE SEQUENCE [LARGE SCALE GENOMIC DNA]</scope>
    <source>
        <strain evidence="14">DSM 5692</strain>
    </source>
</reference>
<keyword evidence="10 11" id="KW-0472">Membrane</keyword>
<evidence type="ECO:0000256" key="10">
    <source>
        <dbReference type="ARBA" id="ARBA00023136"/>
    </source>
</evidence>
<dbReference type="InterPro" id="IPR017900">
    <property type="entry name" value="4Fe4S_Fe_S_CS"/>
</dbReference>
<evidence type="ECO:0000256" key="3">
    <source>
        <dbReference type="ARBA" id="ARBA00022485"/>
    </source>
</evidence>
<evidence type="ECO:0000256" key="5">
    <source>
        <dbReference type="ARBA" id="ARBA00022723"/>
    </source>
</evidence>
<feature type="transmembrane region" description="Helical" evidence="11">
    <location>
        <begin position="163"/>
        <end position="181"/>
    </location>
</feature>
<evidence type="ECO:0000256" key="8">
    <source>
        <dbReference type="ARBA" id="ARBA00023004"/>
    </source>
</evidence>
<evidence type="ECO:0000256" key="7">
    <source>
        <dbReference type="ARBA" id="ARBA00023002"/>
    </source>
</evidence>
<feature type="transmembrane region" description="Helical" evidence="11">
    <location>
        <begin position="324"/>
        <end position="346"/>
    </location>
</feature>